<protein>
    <submittedName>
        <fullName evidence="2">Uncharacterized protein</fullName>
    </submittedName>
</protein>
<proteinExistence type="predicted"/>
<dbReference type="OrthoDB" id="5394557at2759"/>
<gene>
    <name evidence="2" type="ORF">BU23DRAFT_563919</name>
</gene>
<dbReference type="EMBL" id="ML976659">
    <property type="protein sequence ID" value="KAF1979083.1"/>
    <property type="molecule type" value="Genomic_DNA"/>
</dbReference>
<dbReference type="Proteomes" id="UP000800036">
    <property type="component" value="Unassembled WGS sequence"/>
</dbReference>
<organism evidence="2 3">
    <name type="scientific">Bimuria novae-zelandiae CBS 107.79</name>
    <dbReference type="NCBI Taxonomy" id="1447943"/>
    <lineage>
        <taxon>Eukaryota</taxon>
        <taxon>Fungi</taxon>
        <taxon>Dikarya</taxon>
        <taxon>Ascomycota</taxon>
        <taxon>Pezizomycotina</taxon>
        <taxon>Dothideomycetes</taxon>
        <taxon>Pleosporomycetidae</taxon>
        <taxon>Pleosporales</taxon>
        <taxon>Massarineae</taxon>
        <taxon>Didymosphaeriaceae</taxon>
        <taxon>Bimuria</taxon>
    </lineage>
</organism>
<name>A0A6A5VMY7_9PLEO</name>
<dbReference type="AlphaFoldDB" id="A0A6A5VMY7"/>
<accession>A0A6A5VMY7</accession>
<feature type="region of interest" description="Disordered" evidence="1">
    <location>
        <begin position="170"/>
        <end position="192"/>
    </location>
</feature>
<evidence type="ECO:0000313" key="3">
    <source>
        <dbReference type="Proteomes" id="UP000800036"/>
    </source>
</evidence>
<evidence type="ECO:0000313" key="2">
    <source>
        <dbReference type="EMBL" id="KAF1979083.1"/>
    </source>
</evidence>
<reference evidence="2" key="1">
    <citation type="journal article" date="2020" name="Stud. Mycol.">
        <title>101 Dothideomycetes genomes: a test case for predicting lifestyles and emergence of pathogens.</title>
        <authorList>
            <person name="Haridas S."/>
            <person name="Albert R."/>
            <person name="Binder M."/>
            <person name="Bloem J."/>
            <person name="Labutti K."/>
            <person name="Salamov A."/>
            <person name="Andreopoulos B."/>
            <person name="Baker S."/>
            <person name="Barry K."/>
            <person name="Bills G."/>
            <person name="Bluhm B."/>
            <person name="Cannon C."/>
            <person name="Castanera R."/>
            <person name="Culley D."/>
            <person name="Daum C."/>
            <person name="Ezra D."/>
            <person name="Gonzalez J."/>
            <person name="Henrissat B."/>
            <person name="Kuo A."/>
            <person name="Liang C."/>
            <person name="Lipzen A."/>
            <person name="Lutzoni F."/>
            <person name="Magnuson J."/>
            <person name="Mondo S."/>
            <person name="Nolan M."/>
            <person name="Ohm R."/>
            <person name="Pangilinan J."/>
            <person name="Park H.-J."/>
            <person name="Ramirez L."/>
            <person name="Alfaro M."/>
            <person name="Sun H."/>
            <person name="Tritt A."/>
            <person name="Yoshinaga Y."/>
            <person name="Zwiers L.-H."/>
            <person name="Turgeon B."/>
            <person name="Goodwin S."/>
            <person name="Spatafora J."/>
            <person name="Crous P."/>
            <person name="Grigoriev I."/>
        </authorList>
    </citation>
    <scope>NUCLEOTIDE SEQUENCE</scope>
    <source>
        <strain evidence="2">CBS 107.79</strain>
    </source>
</reference>
<feature type="compositionally biased region" description="Basic and acidic residues" evidence="1">
    <location>
        <begin position="175"/>
        <end position="192"/>
    </location>
</feature>
<keyword evidence="3" id="KW-1185">Reference proteome</keyword>
<sequence length="192" mass="21165">MSVVGVKVPERAFGDSGRSVHRHSRGSRPSHNIPVEPELHVLKRFRIVKVFQCRSDHSYPSRSRLLHKLPEDQRLRSTQVSTGGLIKLSVPFNDAQITATTEALTAQIAASNSINTTDSAICYSGVLSTTTDNAVSTATLFNFSTSPLFDEAHAQPTYFKLSRQPTVSQQLLFPERNDPNDSTDATKESLQP</sequence>
<evidence type="ECO:0000256" key="1">
    <source>
        <dbReference type="SAM" id="MobiDB-lite"/>
    </source>
</evidence>
<feature type="region of interest" description="Disordered" evidence="1">
    <location>
        <begin position="12"/>
        <end position="33"/>
    </location>
</feature>
<feature type="compositionally biased region" description="Basic residues" evidence="1">
    <location>
        <begin position="19"/>
        <end position="28"/>
    </location>
</feature>